<keyword evidence="4" id="KW-1185">Reference proteome</keyword>
<evidence type="ECO:0008006" key="5">
    <source>
        <dbReference type="Google" id="ProtNLM"/>
    </source>
</evidence>
<evidence type="ECO:0000313" key="1">
    <source>
        <dbReference type="EMBL" id="GEK89705.1"/>
    </source>
</evidence>
<dbReference type="Proteomes" id="UP000198548">
    <property type="component" value="Unassembled WGS sequence"/>
</dbReference>
<dbReference type="Proteomes" id="UP000321425">
    <property type="component" value="Unassembled WGS sequence"/>
</dbReference>
<protein>
    <recommendedName>
        <fullName evidence="5">RES domain-containing protein</fullName>
    </recommendedName>
</protein>
<name>A0A1H7V086_9LACT</name>
<dbReference type="AlphaFoldDB" id="A0A1H7V086"/>
<sequence>MLMYYWNDSLFYEVMNKEILHLPMEHGDKDYYYSLRILLTKYYTEVKYLLNKKERKKLLKIIKLLLDIILMYDFNDFAKMDSCFERVVEILPKIGDDKILKNFYSTHGDDPLKLYRSVPYYKGNTPAHKYGRKGIFHIRFSEKGKASSSRYSIEGEPCLYLGTNLATCINEAGLEEGLISRFRFDRLNSSNIVYVYDLAIKPQDFFDESKIEEIKDWTGRDISEKDEKKRYVFWYPLIAACSFIRNQKDKNEGIYPYEYLIPQLFMRFLKNKKKKESYNTTINYGVRYFSCKSVEDSNVGYNYAFPTSEVESGNSDFCIYLADIFLLTEPFPFLKNDIKENHNPTINIKDKHMKKISGNQ</sequence>
<accession>A0A1H7V086</accession>
<reference evidence="2 3" key="1">
    <citation type="submission" date="2016-10" db="EMBL/GenBank/DDBJ databases">
        <authorList>
            <person name="de Groot N.N."/>
        </authorList>
    </citation>
    <scope>NUCLEOTIDE SEQUENCE [LARGE SCALE GENOMIC DNA]</scope>
    <source>
        <strain evidence="2 3">DSM 19182</strain>
    </source>
</reference>
<dbReference type="EMBL" id="BJUX01000020">
    <property type="protein sequence ID" value="GEK89705.1"/>
    <property type="molecule type" value="Genomic_DNA"/>
</dbReference>
<organism evidence="2 3">
    <name type="scientific">Alkalibacterium putridalgicola</name>
    <dbReference type="NCBI Taxonomy" id="426703"/>
    <lineage>
        <taxon>Bacteria</taxon>
        <taxon>Bacillati</taxon>
        <taxon>Bacillota</taxon>
        <taxon>Bacilli</taxon>
        <taxon>Lactobacillales</taxon>
        <taxon>Carnobacteriaceae</taxon>
        <taxon>Alkalibacterium</taxon>
    </lineage>
</organism>
<evidence type="ECO:0000313" key="4">
    <source>
        <dbReference type="Proteomes" id="UP000321425"/>
    </source>
</evidence>
<dbReference type="EMBL" id="FOBL01000021">
    <property type="protein sequence ID" value="SEM02641.1"/>
    <property type="molecule type" value="Genomic_DNA"/>
</dbReference>
<reference evidence="1 4" key="2">
    <citation type="submission" date="2019-07" db="EMBL/GenBank/DDBJ databases">
        <title>Whole genome shotgun sequence of Alkalibacterium putridalgicola NBRC 103243.</title>
        <authorList>
            <person name="Hosoyama A."/>
            <person name="Uohara A."/>
            <person name="Ohji S."/>
            <person name="Ichikawa N."/>
        </authorList>
    </citation>
    <scope>NUCLEOTIDE SEQUENCE [LARGE SCALE GENOMIC DNA]</scope>
    <source>
        <strain evidence="1 4">NBRC 103243</strain>
    </source>
</reference>
<evidence type="ECO:0000313" key="3">
    <source>
        <dbReference type="Proteomes" id="UP000198548"/>
    </source>
</evidence>
<proteinExistence type="predicted"/>
<evidence type="ECO:0000313" key="2">
    <source>
        <dbReference type="EMBL" id="SEM02641.1"/>
    </source>
</evidence>
<gene>
    <name evidence="1" type="ORF">APU01nite_17440</name>
    <name evidence="2" type="ORF">SAMN04488100_1211</name>
</gene>